<name>D6RX67_BORVA</name>
<gene>
    <name evidence="1" type="ORF">BVAVS116_0223</name>
</gene>
<proteinExistence type="predicted"/>
<comment type="caution">
    <text evidence="1">The sequence shown here is derived from an EMBL/GenBank/DDBJ whole genome shotgun (WGS) entry which is preliminary data.</text>
</comment>
<reference evidence="1 2" key="1">
    <citation type="submission" date="2009-01" db="EMBL/GenBank/DDBJ databases">
        <authorList>
            <person name="Fraser-Liggett C.M."/>
            <person name="Mongodin E.F."/>
            <person name="Casjens B."/>
            <person name="Dunn J."/>
            <person name="Luft B."/>
            <person name="Qiu W."/>
            <person name="Schutzer S."/>
            <person name="Sebastian Y."/>
        </authorList>
    </citation>
    <scope>NUCLEOTIDE SEQUENCE [LARGE SCALE GENOMIC DNA]</scope>
    <source>
        <strain evidence="1 2">VS116</strain>
    </source>
</reference>
<evidence type="ECO:0000313" key="2">
    <source>
        <dbReference type="Proteomes" id="UP000006163"/>
    </source>
</evidence>
<dbReference type="AlphaFoldDB" id="D6RX67"/>
<evidence type="ECO:0000313" key="1">
    <source>
        <dbReference type="EMBL" id="EEF81384.1"/>
    </source>
</evidence>
<sequence>MYVSLIANTIGVEKMKIVEKNIVKLHDQGLLVSNNGGLKYYFNKINDVRSEMFTNSIINAKLAALEFVKHFVSKLSKIKNANQKYFEFFSFDRSFGNQKLYPQRILRMVATISYYLPFFII</sequence>
<keyword evidence="2" id="KW-1185">Reference proteome</keyword>
<protein>
    <submittedName>
        <fullName evidence="1">Uncharacterized protein</fullName>
    </submittedName>
</protein>
<dbReference type="OrthoDB" id="9806540at2"/>
<accession>D6RX67</accession>
<dbReference type="EMBL" id="ABCY02000001">
    <property type="protein sequence ID" value="EEF81384.1"/>
    <property type="molecule type" value="Genomic_DNA"/>
</dbReference>
<dbReference type="eggNOG" id="COG2859">
    <property type="taxonomic scope" value="Bacteria"/>
</dbReference>
<dbReference type="Proteomes" id="UP000006163">
    <property type="component" value="Unassembled WGS sequence"/>
</dbReference>
<dbReference type="HOGENOM" id="CLU_155070_0_0_12"/>
<organism evidence="1 2">
    <name type="scientific">Borreliella valaisiana VS116</name>
    <dbReference type="NCBI Taxonomy" id="445987"/>
    <lineage>
        <taxon>Bacteria</taxon>
        <taxon>Pseudomonadati</taxon>
        <taxon>Spirochaetota</taxon>
        <taxon>Spirochaetia</taxon>
        <taxon>Spirochaetales</taxon>
        <taxon>Borreliaceae</taxon>
        <taxon>Borreliella</taxon>
    </lineage>
</organism>